<dbReference type="InterPro" id="IPR027417">
    <property type="entry name" value="P-loop_NTPase"/>
</dbReference>
<keyword evidence="10" id="KW-1185">Reference proteome</keyword>
<dbReference type="Proteomes" id="UP000325684">
    <property type="component" value="Unassembled WGS sequence"/>
</dbReference>
<evidence type="ECO:0000256" key="4">
    <source>
        <dbReference type="ARBA" id="ARBA00022840"/>
    </source>
</evidence>
<keyword evidence="1 7" id="KW-0813">Transport</keyword>
<dbReference type="Pfam" id="PF00005">
    <property type="entry name" value="ABC_tran"/>
    <property type="match status" value="1"/>
</dbReference>
<dbReference type="OrthoDB" id="9802264at2"/>
<dbReference type="InterPro" id="IPR003439">
    <property type="entry name" value="ABC_transporter-like_ATP-bd"/>
</dbReference>
<evidence type="ECO:0000256" key="3">
    <source>
        <dbReference type="ARBA" id="ARBA00022741"/>
    </source>
</evidence>
<evidence type="ECO:0000256" key="5">
    <source>
        <dbReference type="ARBA" id="ARBA00022967"/>
    </source>
</evidence>
<dbReference type="PROSITE" id="PS00211">
    <property type="entry name" value="ABC_TRANSPORTER_1"/>
    <property type="match status" value="1"/>
</dbReference>
<dbReference type="InterPro" id="IPR003593">
    <property type="entry name" value="AAA+_ATPase"/>
</dbReference>
<evidence type="ECO:0000256" key="6">
    <source>
        <dbReference type="ARBA" id="ARBA00023136"/>
    </source>
</evidence>
<accession>A0A5N3PC49</accession>
<reference evidence="9 10" key="1">
    <citation type="journal article" date="2019" name="Microorganisms">
        <title>Genome Insights into the Novel Species Microvirga brassicacearum, a Rapeseed Endophyte with Biotechnological Potential.</title>
        <authorList>
            <person name="Jimenez-Gomez A."/>
            <person name="Saati-Santamaria Z."/>
            <person name="Igual J.M."/>
            <person name="Rivas R."/>
            <person name="Mateos P.F."/>
            <person name="Garcia-Fraile P."/>
        </authorList>
    </citation>
    <scope>NUCLEOTIDE SEQUENCE [LARGE SCALE GENOMIC DNA]</scope>
    <source>
        <strain evidence="9 10">CDVBN77</strain>
    </source>
</reference>
<dbReference type="RefSeq" id="WP_150943058.1">
    <property type="nucleotide sequence ID" value="NZ_VCMV01000013.1"/>
</dbReference>
<dbReference type="AlphaFoldDB" id="A0A5N3PC49"/>
<evidence type="ECO:0000256" key="1">
    <source>
        <dbReference type="ARBA" id="ARBA00022448"/>
    </source>
</evidence>
<dbReference type="InterPro" id="IPR017871">
    <property type="entry name" value="ABC_transporter-like_CS"/>
</dbReference>
<gene>
    <name evidence="7" type="primary">potA</name>
    <name evidence="9" type="ORF">FEZ63_07730</name>
</gene>
<evidence type="ECO:0000313" key="10">
    <source>
        <dbReference type="Proteomes" id="UP000325684"/>
    </source>
</evidence>
<keyword evidence="6 7" id="KW-0472">Membrane</keyword>
<dbReference type="GO" id="GO:0016887">
    <property type="term" value="F:ATP hydrolysis activity"/>
    <property type="evidence" value="ECO:0007669"/>
    <property type="project" value="InterPro"/>
</dbReference>
<keyword evidence="3 7" id="KW-0547">Nucleotide-binding</keyword>
<keyword evidence="2 7" id="KW-1003">Cell membrane</keyword>
<dbReference type="Pfam" id="PF08402">
    <property type="entry name" value="TOBE_2"/>
    <property type="match status" value="1"/>
</dbReference>
<evidence type="ECO:0000256" key="7">
    <source>
        <dbReference type="RuleBase" id="RU364083"/>
    </source>
</evidence>
<dbReference type="SUPFAM" id="SSF50331">
    <property type="entry name" value="MOP-like"/>
    <property type="match status" value="1"/>
</dbReference>
<dbReference type="GO" id="GO:0043190">
    <property type="term" value="C:ATP-binding cassette (ABC) transporter complex"/>
    <property type="evidence" value="ECO:0007669"/>
    <property type="project" value="InterPro"/>
</dbReference>
<dbReference type="SMART" id="SM00382">
    <property type="entry name" value="AAA"/>
    <property type="match status" value="1"/>
</dbReference>
<dbReference type="NCBIfam" id="TIGR01187">
    <property type="entry name" value="potA"/>
    <property type="match status" value="1"/>
</dbReference>
<comment type="function">
    <text evidence="7">Part of the ABC transporter complex PotABCD involved in spermidine/putrescine import. Responsible for energy coupling to the transport system.</text>
</comment>
<dbReference type="Gene3D" id="2.40.50.100">
    <property type="match status" value="1"/>
</dbReference>
<dbReference type="FunFam" id="3.40.50.300:FF:000425">
    <property type="entry name" value="Probable ABC transporter, ATP-binding subunit"/>
    <property type="match status" value="1"/>
</dbReference>
<proteinExistence type="inferred from homology"/>
<comment type="catalytic activity">
    <reaction evidence="7">
        <text>ATP + H2O + polyamine-[polyamine-binding protein]Side 1 = ADP + phosphate + polyamineSide 2 + [polyamine-binding protein]Side 1.</text>
        <dbReference type="EC" id="7.6.2.11"/>
    </reaction>
</comment>
<dbReference type="PROSITE" id="PS50893">
    <property type="entry name" value="ABC_TRANSPORTER_2"/>
    <property type="match status" value="1"/>
</dbReference>
<dbReference type="InterPro" id="IPR050093">
    <property type="entry name" value="ABC_SmlMolc_Importer"/>
</dbReference>
<dbReference type="EC" id="7.6.2.11" evidence="7"/>
<comment type="caution">
    <text evidence="9">The sequence shown here is derived from an EMBL/GenBank/DDBJ whole genome shotgun (WGS) entry which is preliminary data.</text>
</comment>
<feature type="domain" description="ABC transporter" evidence="8">
    <location>
        <begin position="9"/>
        <end position="239"/>
    </location>
</feature>
<dbReference type="InterPro" id="IPR013611">
    <property type="entry name" value="Transp-assoc_OB_typ2"/>
</dbReference>
<organism evidence="9 10">
    <name type="scientific">Microvirga brassicacearum</name>
    <dbReference type="NCBI Taxonomy" id="2580413"/>
    <lineage>
        <taxon>Bacteria</taxon>
        <taxon>Pseudomonadati</taxon>
        <taxon>Pseudomonadota</taxon>
        <taxon>Alphaproteobacteria</taxon>
        <taxon>Hyphomicrobiales</taxon>
        <taxon>Methylobacteriaceae</taxon>
        <taxon>Microvirga</taxon>
    </lineage>
</organism>
<dbReference type="PANTHER" id="PTHR42781">
    <property type="entry name" value="SPERMIDINE/PUTRESCINE IMPORT ATP-BINDING PROTEIN POTA"/>
    <property type="match status" value="1"/>
</dbReference>
<sequence length="363" mass="40617">MTHALTQSIWVDGVAKKYGDVSVVDDVSFDVRPGEFVSLLGPSGCGKTTTLRMIAGFVMPSGGRVLVNGADVTYAPPDKRNVGFVFQNYALWPHMTVLENITFGLKLRGRTSTAIRSKADEVLGITGLTGFEGRLPRQLSGGQQQRVALARALALDPALLLMDEPLSNLDRALRITMRRELKQLQSRLNMTTLYVTHDQEEALSMSDRVVIMSGGKIARIAKPREIYEDPRSEFVADFVGNTNFFDGRVVEVADDRAVVQCGASLKFAVTREDSISVGQQVRVLLRPERIRVKNRPEARENELSACIEMIEYFGPTIRYTAKLQSGENLYIETHNTSQDHVIDDQIWIEIEPKHFRLLHRNKA</sequence>
<dbReference type="GO" id="GO:0005524">
    <property type="term" value="F:ATP binding"/>
    <property type="evidence" value="ECO:0007669"/>
    <property type="project" value="UniProtKB-KW"/>
</dbReference>
<comment type="subunit">
    <text evidence="7">The complex is composed of two ATP-binding proteins (PotA), two transmembrane proteins (PotB and PotC) and a solute-binding protein (PotD).</text>
</comment>
<keyword evidence="5 7" id="KW-1278">Translocase</keyword>
<dbReference type="PANTHER" id="PTHR42781:SF4">
    <property type="entry name" value="SPERMIDINE_PUTRESCINE IMPORT ATP-BINDING PROTEIN POTA"/>
    <property type="match status" value="1"/>
</dbReference>
<keyword evidence="4 7" id="KW-0067">ATP-binding</keyword>
<evidence type="ECO:0000256" key="2">
    <source>
        <dbReference type="ARBA" id="ARBA00022475"/>
    </source>
</evidence>
<dbReference type="InterPro" id="IPR005893">
    <property type="entry name" value="PotA-like"/>
</dbReference>
<evidence type="ECO:0000259" key="8">
    <source>
        <dbReference type="PROSITE" id="PS50893"/>
    </source>
</evidence>
<dbReference type="Gene3D" id="3.40.50.300">
    <property type="entry name" value="P-loop containing nucleotide triphosphate hydrolases"/>
    <property type="match status" value="1"/>
</dbReference>
<evidence type="ECO:0000313" key="9">
    <source>
        <dbReference type="EMBL" id="KAB0267215.1"/>
    </source>
</evidence>
<dbReference type="EMBL" id="VCMV01000013">
    <property type="protein sequence ID" value="KAB0267215.1"/>
    <property type="molecule type" value="Genomic_DNA"/>
</dbReference>
<name>A0A5N3PC49_9HYPH</name>
<dbReference type="InterPro" id="IPR008995">
    <property type="entry name" value="Mo/tungstate-bd_C_term_dom"/>
</dbReference>
<dbReference type="GO" id="GO:0015417">
    <property type="term" value="F:ABC-type polyamine transporter activity"/>
    <property type="evidence" value="ECO:0007669"/>
    <property type="project" value="UniProtKB-EC"/>
</dbReference>
<dbReference type="GO" id="GO:0015697">
    <property type="term" value="P:quaternary ammonium group transport"/>
    <property type="evidence" value="ECO:0007669"/>
    <property type="project" value="UniProtKB-ARBA"/>
</dbReference>
<protein>
    <recommendedName>
        <fullName evidence="7">Spermidine/putrescine import ATP-binding protein PotA</fullName>
        <ecNumber evidence="7">7.6.2.11</ecNumber>
    </recommendedName>
</protein>
<dbReference type="SUPFAM" id="SSF52540">
    <property type="entry name" value="P-loop containing nucleoside triphosphate hydrolases"/>
    <property type="match status" value="1"/>
</dbReference>
<comment type="similarity">
    <text evidence="7">Belongs to the ABC transporter superfamily. Spermidine/putrescine importer (TC 3.A.1.11.1) family.</text>
</comment>